<accession>A0A4Q2TDU3</accession>
<evidence type="ECO:0000256" key="9">
    <source>
        <dbReference type="ARBA" id="ARBA00049339"/>
    </source>
</evidence>
<proteinExistence type="inferred from homology"/>
<evidence type="ECO:0000313" key="14">
    <source>
        <dbReference type="EMBL" id="RYC17473.1"/>
    </source>
</evidence>
<evidence type="ECO:0000256" key="4">
    <source>
        <dbReference type="ARBA" id="ARBA00022598"/>
    </source>
</evidence>
<dbReference type="Proteomes" id="UP000291088">
    <property type="component" value="Unassembled WGS sequence"/>
</dbReference>
<feature type="domain" description="Arginyl tRNA synthetase N-terminal" evidence="13">
    <location>
        <begin position="5"/>
        <end position="94"/>
    </location>
</feature>
<evidence type="ECO:0000256" key="11">
    <source>
        <dbReference type="RuleBase" id="RU363038"/>
    </source>
</evidence>
<dbReference type="InterPro" id="IPR014729">
    <property type="entry name" value="Rossmann-like_a/b/a_fold"/>
</dbReference>
<dbReference type="GO" id="GO:0005524">
    <property type="term" value="F:ATP binding"/>
    <property type="evidence" value="ECO:0007669"/>
    <property type="project" value="UniProtKB-UniRule"/>
</dbReference>
<name>A0A4Q2TDU3_9HYPH</name>
<dbReference type="SMART" id="SM00836">
    <property type="entry name" value="DALR_1"/>
    <property type="match status" value="1"/>
</dbReference>
<evidence type="ECO:0000256" key="2">
    <source>
        <dbReference type="ARBA" id="ARBA00005594"/>
    </source>
</evidence>
<dbReference type="HAMAP" id="MF_00123">
    <property type="entry name" value="Arg_tRNA_synth"/>
    <property type="match status" value="1"/>
</dbReference>
<evidence type="ECO:0000256" key="6">
    <source>
        <dbReference type="ARBA" id="ARBA00022840"/>
    </source>
</evidence>
<gene>
    <name evidence="10" type="primary">argS</name>
    <name evidence="14" type="ORF">EUU22_05655</name>
</gene>
<evidence type="ECO:0000259" key="12">
    <source>
        <dbReference type="SMART" id="SM00836"/>
    </source>
</evidence>
<feature type="domain" description="DALR anticodon binding" evidence="12">
    <location>
        <begin position="454"/>
        <end position="585"/>
    </location>
</feature>
<dbReference type="Pfam" id="PF03485">
    <property type="entry name" value="Arg_tRNA_synt_N"/>
    <property type="match status" value="1"/>
</dbReference>
<sequence length="586" mass="65245">MNLFADFETRIKNALETLEIVKEKRSALDFGRIIVEPPRDASHGDAATNAAMVLSKPLAVNPRALAEIICDKLKEDEDISEVSVAGPGFINIRLSTTYWQRLLSAVIAEGTDFGRSVLGSGRKVNVEYVSANPTGPMHVGHCRGAVVGDALANLLQFAGYEVAKEYYINDAGAQIDVLARSVFLRYREALGEDIGEIPAGLYPGDYLVPVGKALAEEYGVRLHNMPEEQWLLIVKDKAIDAMMAMIREDLAELNVHHDIFFSERTLHANGAAAIRTAINDLTFKGHVYRGTLPPPKGQLPEDWEDREQTLFRSTEVGDDIDRPLMKSDGSYTYFAADVAYFKDKFDRGYDEMIYVLGADHGGYVKRLEAVARAVSGGKTKLTVLLCQLVKLYRDGEPVKMSKRSGDFVTLRDVVEEVGRDSVRFMMLYRKNSEPLDFDFAKVTEQSKDNPVFYVQYAHARCMSVFRQAKEAFPDLDFDGLDLSAAVKGMIEDPAELQLVAKLAEYPRVIEGAAQSQEPHRVAFYLYDLASSFHAHWNKGKDQPELRFVNDKNRELSIARLGLVRAVASVLKSGLTITGTDAPVEMR</sequence>
<dbReference type="InterPro" id="IPR008909">
    <property type="entry name" value="DALR_anticod-bd"/>
</dbReference>
<dbReference type="Gene3D" id="3.30.1360.70">
    <property type="entry name" value="Arginyl tRNA synthetase N-terminal domain"/>
    <property type="match status" value="1"/>
</dbReference>
<dbReference type="Gene3D" id="1.10.730.10">
    <property type="entry name" value="Isoleucyl-tRNA Synthetase, Domain 1"/>
    <property type="match status" value="1"/>
</dbReference>
<keyword evidence="6 10" id="KW-0067">ATP-binding</keyword>
<dbReference type="GO" id="GO:0006420">
    <property type="term" value="P:arginyl-tRNA aminoacylation"/>
    <property type="evidence" value="ECO:0007669"/>
    <property type="project" value="UniProtKB-UniRule"/>
</dbReference>
<evidence type="ECO:0000256" key="1">
    <source>
        <dbReference type="ARBA" id="ARBA00004496"/>
    </source>
</evidence>
<dbReference type="InterPro" id="IPR036695">
    <property type="entry name" value="Arg-tRNA-synth_N_sf"/>
</dbReference>
<protein>
    <recommendedName>
        <fullName evidence="10">Arginine--tRNA ligase</fullName>
        <ecNumber evidence="10">6.1.1.19</ecNumber>
    </recommendedName>
    <alternativeName>
        <fullName evidence="10">Arginyl-tRNA synthetase</fullName>
        <shortName evidence="10">ArgRS</shortName>
    </alternativeName>
</protein>
<evidence type="ECO:0000256" key="8">
    <source>
        <dbReference type="ARBA" id="ARBA00023146"/>
    </source>
</evidence>
<comment type="subunit">
    <text evidence="10">Monomer.</text>
</comment>
<comment type="catalytic activity">
    <reaction evidence="9 10">
        <text>tRNA(Arg) + L-arginine + ATP = L-arginyl-tRNA(Arg) + AMP + diphosphate</text>
        <dbReference type="Rhea" id="RHEA:20301"/>
        <dbReference type="Rhea" id="RHEA-COMP:9658"/>
        <dbReference type="Rhea" id="RHEA-COMP:9673"/>
        <dbReference type="ChEBI" id="CHEBI:30616"/>
        <dbReference type="ChEBI" id="CHEBI:32682"/>
        <dbReference type="ChEBI" id="CHEBI:33019"/>
        <dbReference type="ChEBI" id="CHEBI:78442"/>
        <dbReference type="ChEBI" id="CHEBI:78513"/>
        <dbReference type="ChEBI" id="CHEBI:456215"/>
        <dbReference type="EC" id="6.1.1.19"/>
    </reaction>
</comment>
<dbReference type="Pfam" id="PF05746">
    <property type="entry name" value="DALR_1"/>
    <property type="match status" value="1"/>
</dbReference>
<evidence type="ECO:0000256" key="10">
    <source>
        <dbReference type="HAMAP-Rule" id="MF_00123"/>
    </source>
</evidence>
<evidence type="ECO:0000256" key="7">
    <source>
        <dbReference type="ARBA" id="ARBA00022917"/>
    </source>
</evidence>
<evidence type="ECO:0000256" key="5">
    <source>
        <dbReference type="ARBA" id="ARBA00022741"/>
    </source>
</evidence>
<dbReference type="PANTHER" id="PTHR11956">
    <property type="entry name" value="ARGINYL-TRNA SYNTHETASE"/>
    <property type="match status" value="1"/>
</dbReference>
<evidence type="ECO:0000313" key="15">
    <source>
        <dbReference type="Proteomes" id="UP000291088"/>
    </source>
</evidence>
<dbReference type="GO" id="GO:0005737">
    <property type="term" value="C:cytoplasm"/>
    <property type="evidence" value="ECO:0007669"/>
    <property type="project" value="UniProtKB-SubCell"/>
</dbReference>
<dbReference type="PROSITE" id="PS00178">
    <property type="entry name" value="AA_TRNA_LIGASE_I"/>
    <property type="match status" value="1"/>
</dbReference>
<dbReference type="SUPFAM" id="SSF55190">
    <property type="entry name" value="Arginyl-tRNA synthetase (ArgRS), N-terminal 'additional' domain"/>
    <property type="match status" value="1"/>
</dbReference>
<dbReference type="PANTHER" id="PTHR11956:SF5">
    <property type="entry name" value="ARGININE--TRNA LIGASE, CYTOPLASMIC"/>
    <property type="match status" value="1"/>
</dbReference>
<dbReference type="Pfam" id="PF00750">
    <property type="entry name" value="tRNA-synt_1d"/>
    <property type="match status" value="2"/>
</dbReference>
<dbReference type="OrthoDB" id="9803211at2"/>
<dbReference type="Gene3D" id="3.40.50.620">
    <property type="entry name" value="HUPs"/>
    <property type="match status" value="1"/>
</dbReference>
<dbReference type="CDD" id="cd00671">
    <property type="entry name" value="ArgRS_core"/>
    <property type="match status" value="1"/>
</dbReference>
<feature type="short sequence motif" description="'HIGH' region" evidence="10">
    <location>
        <begin position="131"/>
        <end position="141"/>
    </location>
</feature>
<dbReference type="SUPFAM" id="SSF52374">
    <property type="entry name" value="Nucleotidylyl transferase"/>
    <property type="match status" value="1"/>
</dbReference>
<comment type="similarity">
    <text evidence="2 10 11">Belongs to the class-I aminoacyl-tRNA synthetase family.</text>
</comment>
<dbReference type="InterPro" id="IPR001278">
    <property type="entry name" value="Arg-tRNA-ligase"/>
</dbReference>
<dbReference type="SMART" id="SM01016">
    <property type="entry name" value="Arg_tRNA_synt_N"/>
    <property type="match status" value="1"/>
</dbReference>
<keyword evidence="8 10" id="KW-0030">Aminoacyl-tRNA synthetase</keyword>
<dbReference type="NCBIfam" id="TIGR00456">
    <property type="entry name" value="argS"/>
    <property type="match status" value="1"/>
</dbReference>
<dbReference type="SUPFAM" id="SSF47323">
    <property type="entry name" value="Anticodon-binding domain of a subclass of class I aminoacyl-tRNA synthetases"/>
    <property type="match status" value="1"/>
</dbReference>
<keyword evidence="5 10" id="KW-0547">Nucleotide-binding</keyword>
<dbReference type="GO" id="GO:0004814">
    <property type="term" value="F:arginine-tRNA ligase activity"/>
    <property type="evidence" value="ECO:0007669"/>
    <property type="project" value="UniProtKB-UniRule"/>
</dbReference>
<organism evidence="14 15">
    <name type="scientific">Ciceribacter ferrooxidans</name>
    <dbReference type="NCBI Taxonomy" id="2509717"/>
    <lineage>
        <taxon>Bacteria</taxon>
        <taxon>Pseudomonadati</taxon>
        <taxon>Pseudomonadota</taxon>
        <taxon>Alphaproteobacteria</taxon>
        <taxon>Hyphomicrobiales</taxon>
        <taxon>Rhizobiaceae</taxon>
        <taxon>Ciceribacter</taxon>
    </lineage>
</organism>
<evidence type="ECO:0000259" key="13">
    <source>
        <dbReference type="SMART" id="SM01016"/>
    </source>
</evidence>
<dbReference type="RefSeq" id="WP_129331082.1">
    <property type="nucleotide sequence ID" value="NZ_SDVB01000170.1"/>
</dbReference>
<dbReference type="InterPro" id="IPR009080">
    <property type="entry name" value="tRNAsynth_Ia_anticodon-bd"/>
</dbReference>
<comment type="caution">
    <text evidence="14">The sequence shown here is derived from an EMBL/GenBank/DDBJ whole genome shotgun (WGS) entry which is preliminary data.</text>
</comment>
<keyword evidence="3 10" id="KW-0963">Cytoplasm</keyword>
<dbReference type="EMBL" id="SDVB01000170">
    <property type="protein sequence ID" value="RYC17473.1"/>
    <property type="molecule type" value="Genomic_DNA"/>
</dbReference>
<dbReference type="AlphaFoldDB" id="A0A4Q2TDU3"/>
<dbReference type="PRINTS" id="PR01038">
    <property type="entry name" value="TRNASYNTHARG"/>
</dbReference>
<reference evidence="14 15" key="1">
    <citation type="submission" date="2019-01" db="EMBL/GenBank/DDBJ databases">
        <authorList>
            <person name="Deng T."/>
        </authorList>
    </citation>
    <scope>NUCLEOTIDE SEQUENCE [LARGE SCALE GENOMIC DNA]</scope>
    <source>
        <strain evidence="14 15">F8825</strain>
    </source>
</reference>
<comment type="subcellular location">
    <subcellularLocation>
        <location evidence="1 10">Cytoplasm</location>
    </subcellularLocation>
</comment>
<keyword evidence="15" id="KW-1185">Reference proteome</keyword>
<evidence type="ECO:0000256" key="3">
    <source>
        <dbReference type="ARBA" id="ARBA00022490"/>
    </source>
</evidence>
<dbReference type="InterPro" id="IPR005148">
    <property type="entry name" value="Arg-tRNA-synth_N"/>
</dbReference>
<dbReference type="FunFam" id="1.10.730.10:FF:000008">
    <property type="entry name" value="Arginine--tRNA ligase"/>
    <property type="match status" value="1"/>
</dbReference>
<dbReference type="InterPro" id="IPR001412">
    <property type="entry name" value="aa-tRNA-synth_I_CS"/>
</dbReference>
<keyword evidence="4 10" id="KW-0436">Ligase</keyword>
<dbReference type="EC" id="6.1.1.19" evidence="10"/>
<keyword evidence="7 10" id="KW-0648">Protein biosynthesis</keyword>
<dbReference type="InterPro" id="IPR035684">
    <property type="entry name" value="ArgRS_core"/>
</dbReference>